<reference evidence="5" key="1">
    <citation type="submission" date="2023-10" db="EMBL/GenBank/DDBJ databases">
        <title>Genome assembly of Pristionchus species.</title>
        <authorList>
            <person name="Yoshida K."/>
            <person name="Sommer R.J."/>
        </authorList>
    </citation>
    <scope>NUCLEOTIDE SEQUENCE</scope>
    <source>
        <strain evidence="5">RS0144</strain>
    </source>
</reference>
<evidence type="ECO:0000259" key="4">
    <source>
        <dbReference type="SMART" id="SM00274"/>
    </source>
</evidence>
<proteinExistence type="predicted"/>
<keyword evidence="1" id="KW-0646">Protease inhibitor</keyword>
<dbReference type="InterPro" id="IPR002919">
    <property type="entry name" value="TIL_dom"/>
</dbReference>
<comment type="caution">
    <text evidence="5">The sequence shown here is derived from an EMBL/GenBank/DDBJ whole genome shotgun (WGS) entry which is preliminary data.</text>
</comment>
<feature type="domain" description="Follistatin-like" evidence="4">
    <location>
        <begin position="33"/>
        <end position="55"/>
    </location>
</feature>
<dbReference type="EMBL" id="BTSX01000001">
    <property type="protein sequence ID" value="GMS79987.1"/>
    <property type="molecule type" value="Genomic_DNA"/>
</dbReference>
<accession>A0AAV5SBF2</accession>
<sequence>CLTPECECMEGFVRDGEKGCVKREECTKEDLSPCARKNCGIAGRCVEERGQAKCIPLFPATIAASPPTSPVSSPRSFPSLPDSCVQVKCLNGGYCVMEEVKCISGPCKPVPKCKDGSSTHSVSSLSSLPSREFGSVFQPFADNCGQLKCKTGEECTMERIPCFAHPCKKMAVCRPSNTICHKEHEVWDQCFHGCGETCQNRNPSCTEQCGPGGCICDTFFIRDDVSGECIRLEDCPSSYSSRAISIDKPRALTIDSLSSPSYDSPIGSLPPPQTCDGFHCPVGQMCILPPMACSVPPCTRRPTCISDPAFLPGDDIIPTCKGHQCPSGQRCKLLQVQCIRAPCYPIPDCVPDMGDPSCVLPCPLGMTCVLETVLCKKAPCPQKPSCRLLQVDPIPQTCSAVTCLFGEICVLEPLPCLVAPCPNRAICRPTSNTCTKKNEVWDQCFHGCESTCQTRNKMCTMQCGPGGCHCQSPFIRDQKSG</sequence>
<dbReference type="Gene3D" id="2.10.25.10">
    <property type="entry name" value="Laminin"/>
    <property type="match status" value="2"/>
</dbReference>
<evidence type="ECO:0000256" key="2">
    <source>
        <dbReference type="ARBA" id="ARBA00022900"/>
    </source>
</evidence>
<dbReference type="SMART" id="SM00274">
    <property type="entry name" value="FOLN"/>
    <property type="match status" value="3"/>
</dbReference>
<evidence type="ECO:0000256" key="1">
    <source>
        <dbReference type="ARBA" id="ARBA00022690"/>
    </source>
</evidence>
<dbReference type="PANTHER" id="PTHR23259:SF70">
    <property type="entry name" value="ACCESSORY GLAND PROTEIN ACP62F-RELATED"/>
    <property type="match status" value="1"/>
</dbReference>
<feature type="domain" description="Follistatin-like" evidence="4">
    <location>
        <begin position="319"/>
        <end position="344"/>
    </location>
</feature>
<feature type="non-terminal residue" evidence="5">
    <location>
        <position position="1"/>
    </location>
</feature>
<feature type="domain" description="Follistatin-like" evidence="4">
    <location>
        <begin position="274"/>
        <end position="299"/>
    </location>
</feature>
<protein>
    <recommendedName>
        <fullName evidence="4">Follistatin-like domain-containing protein</fullName>
    </recommendedName>
</protein>
<dbReference type="InterPro" id="IPR051368">
    <property type="entry name" value="SerProtInhib-TIL_Domain"/>
</dbReference>
<keyword evidence="3" id="KW-1015">Disulfide bond</keyword>
<evidence type="ECO:0000313" key="6">
    <source>
        <dbReference type="Proteomes" id="UP001432027"/>
    </source>
</evidence>
<dbReference type="GO" id="GO:0004867">
    <property type="term" value="F:serine-type endopeptidase inhibitor activity"/>
    <property type="evidence" value="ECO:0007669"/>
    <property type="project" value="UniProtKB-KW"/>
</dbReference>
<gene>
    <name evidence="5" type="ORF">PENTCL1PPCAC_2162</name>
</gene>
<dbReference type="InterPro" id="IPR036084">
    <property type="entry name" value="Ser_inhib-like_sf"/>
</dbReference>
<evidence type="ECO:0000256" key="3">
    <source>
        <dbReference type="ARBA" id="ARBA00023157"/>
    </source>
</evidence>
<name>A0AAV5SBF2_9BILA</name>
<dbReference type="Pfam" id="PF01826">
    <property type="entry name" value="TIL"/>
    <property type="match status" value="2"/>
</dbReference>
<dbReference type="Proteomes" id="UP001432027">
    <property type="component" value="Unassembled WGS sequence"/>
</dbReference>
<organism evidence="5 6">
    <name type="scientific">Pristionchus entomophagus</name>
    <dbReference type="NCBI Taxonomy" id="358040"/>
    <lineage>
        <taxon>Eukaryota</taxon>
        <taxon>Metazoa</taxon>
        <taxon>Ecdysozoa</taxon>
        <taxon>Nematoda</taxon>
        <taxon>Chromadorea</taxon>
        <taxon>Rhabditida</taxon>
        <taxon>Rhabditina</taxon>
        <taxon>Diplogasteromorpha</taxon>
        <taxon>Diplogasteroidea</taxon>
        <taxon>Neodiplogasteridae</taxon>
        <taxon>Pristionchus</taxon>
    </lineage>
</organism>
<keyword evidence="2" id="KW-0722">Serine protease inhibitor</keyword>
<dbReference type="SUPFAM" id="SSF57567">
    <property type="entry name" value="Serine protease inhibitors"/>
    <property type="match status" value="1"/>
</dbReference>
<dbReference type="AlphaFoldDB" id="A0AAV5SBF2"/>
<keyword evidence="6" id="KW-1185">Reference proteome</keyword>
<evidence type="ECO:0000313" key="5">
    <source>
        <dbReference type="EMBL" id="GMS79987.1"/>
    </source>
</evidence>
<dbReference type="CDD" id="cd19941">
    <property type="entry name" value="TIL"/>
    <property type="match status" value="1"/>
</dbReference>
<dbReference type="PANTHER" id="PTHR23259">
    <property type="entry name" value="RIDDLE"/>
    <property type="match status" value="1"/>
</dbReference>
<dbReference type="InterPro" id="IPR003645">
    <property type="entry name" value="Fol_N"/>
</dbReference>